<reference evidence="2" key="2">
    <citation type="journal article" date="2015" name="Data Brief">
        <title>Shoot transcriptome of the giant reed, Arundo donax.</title>
        <authorList>
            <person name="Barrero R.A."/>
            <person name="Guerrero F.D."/>
            <person name="Moolhuijzen P."/>
            <person name="Goolsby J.A."/>
            <person name="Tidwell J."/>
            <person name="Bellgard S.E."/>
            <person name="Bellgard M.I."/>
        </authorList>
    </citation>
    <scope>NUCLEOTIDE SEQUENCE</scope>
    <source>
        <tissue evidence="2">Shoot tissue taken approximately 20 cm above the soil surface</tissue>
    </source>
</reference>
<accession>A0A0A9FP47</accession>
<dbReference type="EMBL" id="GBRH01187828">
    <property type="protein sequence ID" value="JAE10068.1"/>
    <property type="molecule type" value="Transcribed_RNA"/>
</dbReference>
<evidence type="ECO:0000313" key="2">
    <source>
        <dbReference type="EMBL" id="JAE10068.1"/>
    </source>
</evidence>
<proteinExistence type="predicted"/>
<organism evidence="2">
    <name type="scientific">Arundo donax</name>
    <name type="common">Giant reed</name>
    <name type="synonym">Donax arundinaceus</name>
    <dbReference type="NCBI Taxonomy" id="35708"/>
    <lineage>
        <taxon>Eukaryota</taxon>
        <taxon>Viridiplantae</taxon>
        <taxon>Streptophyta</taxon>
        <taxon>Embryophyta</taxon>
        <taxon>Tracheophyta</taxon>
        <taxon>Spermatophyta</taxon>
        <taxon>Magnoliopsida</taxon>
        <taxon>Liliopsida</taxon>
        <taxon>Poales</taxon>
        <taxon>Poaceae</taxon>
        <taxon>PACMAD clade</taxon>
        <taxon>Arundinoideae</taxon>
        <taxon>Arundineae</taxon>
        <taxon>Arundo</taxon>
    </lineage>
</organism>
<reference evidence="2" key="1">
    <citation type="submission" date="2014-09" db="EMBL/GenBank/DDBJ databases">
        <authorList>
            <person name="Magalhaes I.L.F."/>
            <person name="Oliveira U."/>
            <person name="Santos F.R."/>
            <person name="Vidigal T.H.D.A."/>
            <person name="Brescovit A.D."/>
            <person name="Santos A.J."/>
        </authorList>
    </citation>
    <scope>NUCLEOTIDE SEQUENCE</scope>
    <source>
        <tissue evidence="2">Shoot tissue taken approximately 20 cm above the soil surface</tissue>
    </source>
</reference>
<evidence type="ECO:0000256" key="1">
    <source>
        <dbReference type="SAM" id="MobiDB-lite"/>
    </source>
</evidence>
<protein>
    <submittedName>
        <fullName evidence="2">Uncharacterized protein</fullName>
    </submittedName>
</protein>
<feature type="region of interest" description="Disordered" evidence="1">
    <location>
        <begin position="119"/>
        <end position="149"/>
    </location>
</feature>
<sequence length="180" mass="20245">MNAFTADHQSIEYRILDIINSEIIFTSPLTTTTKPNRYTEPGADLALGMVVQLNTQSFFFGQSGFDSSQTSQKDYFPEQIASKQVRIHYQRKKSTLNCLLHASIRNLGFRTRCIKTGRGLTNRGKGREKRGRTDPFALAEAVPPPPEVASAAGWARFARPAVLVARREEKRTNGTREERV</sequence>
<dbReference type="AlphaFoldDB" id="A0A0A9FP47"/>
<name>A0A0A9FP47_ARUDO</name>